<dbReference type="STRING" id="686832.A0A0C2YFI7"/>
<keyword evidence="4" id="KW-1185">Reference proteome</keyword>
<dbReference type="GO" id="GO:0000298">
    <property type="term" value="F:endopolyphosphatase activity"/>
    <property type="evidence" value="ECO:0007669"/>
    <property type="project" value="TreeGrafter"/>
</dbReference>
<dbReference type="PANTHER" id="PTHR42850">
    <property type="entry name" value="METALLOPHOSPHOESTERASE"/>
    <property type="match status" value="1"/>
</dbReference>
<dbReference type="Proteomes" id="UP000053424">
    <property type="component" value="Unassembled WGS sequence"/>
</dbReference>
<evidence type="ECO:0000259" key="2">
    <source>
        <dbReference type="Pfam" id="PF00149"/>
    </source>
</evidence>
<name>A0A0C2YFI7_HEBCY</name>
<dbReference type="PANTHER" id="PTHR42850:SF4">
    <property type="entry name" value="ZINC-DEPENDENT ENDOPOLYPHOSPHATASE"/>
    <property type="match status" value="1"/>
</dbReference>
<dbReference type="EMBL" id="KN831784">
    <property type="protein sequence ID" value="KIM39812.1"/>
    <property type="molecule type" value="Genomic_DNA"/>
</dbReference>
<keyword evidence="1" id="KW-0812">Transmembrane</keyword>
<evidence type="ECO:0000313" key="4">
    <source>
        <dbReference type="Proteomes" id="UP000053424"/>
    </source>
</evidence>
<evidence type="ECO:0000256" key="1">
    <source>
        <dbReference type="SAM" id="Phobius"/>
    </source>
</evidence>
<dbReference type="InterPro" id="IPR004843">
    <property type="entry name" value="Calcineurin-like_PHP"/>
</dbReference>
<proteinExistence type="predicted"/>
<gene>
    <name evidence="3" type="ORF">M413DRAFT_74181</name>
</gene>
<keyword evidence="1" id="KW-1133">Transmembrane helix</keyword>
<dbReference type="OrthoDB" id="10267127at2759"/>
<organism evidence="3 4">
    <name type="scientific">Hebeloma cylindrosporum</name>
    <dbReference type="NCBI Taxonomy" id="76867"/>
    <lineage>
        <taxon>Eukaryota</taxon>
        <taxon>Fungi</taxon>
        <taxon>Dikarya</taxon>
        <taxon>Basidiomycota</taxon>
        <taxon>Agaricomycotina</taxon>
        <taxon>Agaricomycetes</taxon>
        <taxon>Agaricomycetidae</taxon>
        <taxon>Agaricales</taxon>
        <taxon>Agaricineae</taxon>
        <taxon>Hymenogastraceae</taxon>
        <taxon>Hebeloma</taxon>
    </lineage>
</organism>
<protein>
    <recommendedName>
        <fullName evidence="2">Calcineurin-like phosphoesterase domain-containing protein</fullName>
    </recommendedName>
</protein>
<dbReference type="AlphaFoldDB" id="A0A0C2YFI7"/>
<reference evidence="3 4" key="1">
    <citation type="submission" date="2014-04" db="EMBL/GenBank/DDBJ databases">
        <authorList>
            <consortium name="DOE Joint Genome Institute"/>
            <person name="Kuo A."/>
            <person name="Gay G."/>
            <person name="Dore J."/>
            <person name="Kohler A."/>
            <person name="Nagy L.G."/>
            <person name="Floudas D."/>
            <person name="Copeland A."/>
            <person name="Barry K.W."/>
            <person name="Cichocki N."/>
            <person name="Veneault-Fourrey C."/>
            <person name="LaButti K."/>
            <person name="Lindquist E.A."/>
            <person name="Lipzen A."/>
            <person name="Lundell T."/>
            <person name="Morin E."/>
            <person name="Murat C."/>
            <person name="Sun H."/>
            <person name="Tunlid A."/>
            <person name="Henrissat B."/>
            <person name="Grigoriev I.V."/>
            <person name="Hibbett D.S."/>
            <person name="Martin F."/>
            <person name="Nordberg H.P."/>
            <person name="Cantor M.N."/>
            <person name="Hua S.X."/>
        </authorList>
    </citation>
    <scope>NUCLEOTIDE SEQUENCE [LARGE SCALE GENOMIC DNA]</scope>
    <source>
        <strain evidence="4">h7</strain>
    </source>
</reference>
<reference evidence="4" key="2">
    <citation type="submission" date="2015-01" db="EMBL/GenBank/DDBJ databases">
        <title>Evolutionary Origins and Diversification of the Mycorrhizal Mutualists.</title>
        <authorList>
            <consortium name="DOE Joint Genome Institute"/>
            <consortium name="Mycorrhizal Genomics Consortium"/>
            <person name="Kohler A."/>
            <person name="Kuo A."/>
            <person name="Nagy L.G."/>
            <person name="Floudas D."/>
            <person name="Copeland A."/>
            <person name="Barry K.W."/>
            <person name="Cichocki N."/>
            <person name="Veneault-Fourrey C."/>
            <person name="LaButti K."/>
            <person name="Lindquist E.A."/>
            <person name="Lipzen A."/>
            <person name="Lundell T."/>
            <person name="Morin E."/>
            <person name="Murat C."/>
            <person name="Riley R."/>
            <person name="Ohm R."/>
            <person name="Sun H."/>
            <person name="Tunlid A."/>
            <person name="Henrissat B."/>
            <person name="Grigoriev I.V."/>
            <person name="Hibbett D.S."/>
            <person name="Martin F."/>
        </authorList>
    </citation>
    <scope>NUCLEOTIDE SEQUENCE [LARGE SCALE GENOMIC DNA]</scope>
    <source>
        <strain evidence="4">h7</strain>
    </source>
</reference>
<dbReference type="Pfam" id="PF00149">
    <property type="entry name" value="Metallophos"/>
    <property type="match status" value="1"/>
</dbReference>
<feature type="domain" description="Calcineurin-like phosphoesterase" evidence="2">
    <location>
        <begin position="70"/>
        <end position="213"/>
    </location>
</feature>
<dbReference type="InterPro" id="IPR029052">
    <property type="entry name" value="Metallo-depent_PP-like"/>
</dbReference>
<keyword evidence="1" id="KW-0472">Membrane</keyword>
<dbReference type="GO" id="GO:0016791">
    <property type="term" value="F:phosphatase activity"/>
    <property type="evidence" value="ECO:0007669"/>
    <property type="project" value="TreeGrafter"/>
</dbReference>
<evidence type="ECO:0000313" key="3">
    <source>
        <dbReference type="EMBL" id="KIM39812.1"/>
    </source>
</evidence>
<feature type="transmembrane region" description="Helical" evidence="1">
    <location>
        <begin position="7"/>
        <end position="25"/>
    </location>
</feature>
<dbReference type="Gene3D" id="3.60.21.10">
    <property type="match status" value="1"/>
</dbReference>
<dbReference type="InterPro" id="IPR050126">
    <property type="entry name" value="Ap4A_hydrolase"/>
</dbReference>
<dbReference type="HOGENOM" id="CLU_023125_0_3_1"/>
<dbReference type="GO" id="GO:0006798">
    <property type="term" value="P:polyphosphate catabolic process"/>
    <property type="evidence" value="ECO:0007669"/>
    <property type="project" value="TreeGrafter"/>
</dbReference>
<accession>A0A0C2YFI7</accession>
<sequence length="469" mass="52720">MYQPRQILAYGTLSVFILFVLFYGVTDSVLHNMRVAIPEPTISTLPDLSHYEPLKVLAPDDFPLDDSTRRIIIVGDIHGMMKPFEELLKRVEYSPREDVLIHVGDIITKGPHTGSLAVLDYMATHNVTGVRGNHDQQVIEWRGWLDWISSISGGKAWLKRLERRWEKVQEEHKDFNSVSWVETEGAACSRVDKEWCRRIPKGWVLFSDHHKIAKDMSESQFRYLLRLPLRLYIPSAHAYVVHAGLLSSDPRYSAEDVKKQPLAHVPSLPQRPTVHETGGDGVKSNETVESLRNLQEISLLTQIPQNTDPWVVLNMRSIVGRKISRKSKGGVPWTEIWNQHMNSCLGFNQTLANDATGHADVSTTGGNMHKLHLSCYPSTTIYGHAASRGLVVKRWSFGLDSGCVYRRKLSALVIGKSSKASWNQGGEIEGSNNTVTDDDGDVDISMQKNYESLPFGDRGVASIIRVKCS</sequence>
<dbReference type="GO" id="GO:0005737">
    <property type="term" value="C:cytoplasm"/>
    <property type="evidence" value="ECO:0007669"/>
    <property type="project" value="TreeGrafter"/>
</dbReference>
<dbReference type="SUPFAM" id="SSF56300">
    <property type="entry name" value="Metallo-dependent phosphatases"/>
    <property type="match status" value="1"/>
</dbReference>